<evidence type="ECO:0000313" key="2">
    <source>
        <dbReference type="Proteomes" id="UP000007798"/>
    </source>
</evidence>
<dbReference type="Proteomes" id="UP000007798">
    <property type="component" value="Unassembled WGS sequence"/>
</dbReference>
<evidence type="ECO:0000313" key="1">
    <source>
        <dbReference type="EMBL" id="KRF99546.1"/>
    </source>
</evidence>
<dbReference type="AlphaFoldDB" id="A0A0Q9WTL1"/>
<dbReference type="InParanoid" id="A0A0Q9WTL1"/>
<reference evidence="1 2" key="1">
    <citation type="journal article" date="2007" name="Nature">
        <title>Evolution of genes and genomes on the Drosophila phylogeny.</title>
        <authorList>
            <consortium name="Drosophila 12 Genomes Consortium"/>
            <person name="Clark A.G."/>
            <person name="Eisen M.B."/>
            <person name="Smith D.R."/>
            <person name="Bergman C.M."/>
            <person name="Oliver B."/>
            <person name="Markow T.A."/>
            <person name="Kaufman T.C."/>
            <person name="Kellis M."/>
            <person name="Gelbart W."/>
            <person name="Iyer V.N."/>
            <person name="Pollard D.A."/>
            <person name="Sackton T.B."/>
            <person name="Larracuente A.M."/>
            <person name="Singh N.D."/>
            <person name="Abad J.P."/>
            <person name="Abt D.N."/>
            <person name="Adryan B."/>
            <person name="Aguade M."/>
            <person name="Akashi H."/>
            <person name="Anderson W.W."/>
            <person name="Aquadro C.F."/>
            <person name="Ardell D.H."/>
            <person name="Arguello R."/>
            <person name="Artieri C.G."/>
            <person name="Barbash D.A."/>
            <person name="Barker D."/>
            <person name="Barsanti P."/>
            <person name="Batterham P."/>
            <person name="Batzoglou S."/>
            <person name="Begun D."/>
            <person name="Bhutkar A."/>
            <person name="Blanco E."/>
            <person name="Bosak S.A."/>
            <person name="Bradley R.K."/>
            <person name="Brand A.D."/>
            <person name="Brent M.R."/>
            <person name="Brooks A.N."/>
            <person name="Brown R.H."/>
            <person name="Butlin R.K."/>
            <person name="Caggese C."/>
            <person name="Calvi B.R."/>
            <person name="Bernardo de Carvalho A."/>
            <person name="Caspi A."/>
            <person name="Castrezana S."/>
            <person name="Celniker S.E."/>
            <person name="Chang J.L."/>
            <person name="Chapple C."/>
            <person name="Chatterji S."/>
            <person name="Chinwalla A."/>
            <person name="Civetta A."/>
            <person name="Clifton S.W."/>
            <person name="Comeron J.M."/>
            <person name="Costello J.C."/>
            <person name="Coyne J.A."/>
            <person name="Daub J."/>
            <person name="David R.G."/>
            <person name="Delcher A.L."/>
            <person name="Delehaunty K."/>
            <person name="Do C.B."/>
            <person name="Ebling H."/>
            <person name="Edwards K."/>
            <person name="Eickbush T."/>
            <person name="Evans J.D."/>
            <person name="Filipski A."/>
            <person name="Findeiss S."/>
            <person name="Freyhult E."/>
            <person name="Fulton L."/>
            <person name="Fulton R."/>
            <person name="Garcia A.C."/>
            <person name="Gardiner A."/>
            <person name="Garfield D.A."/>
            <person name="Garvin B.E."/>
            <person name="Gibson G."/>
            <person name="Gilbert D."/>
            <person name="Gnerre S."/>
            <person name="Godfrey J."/>
            <person name="Good R."/>
            <person name="Gotea V."/>
            <person name="Gravely B."/>
            <person name="Greenberg A.J."/>
            <person name="Griffiths-Jones S."/>
            <person name="Gross S."/>
            <person name="Guigo R."/>
            <person name="Gustafson E.A."/>
            <person name="Haerty W."/>
            <person name="Hahn M.W."/>
            <person name="Halligan D.L."/>
            <person name="Halpern A.L."/>
            <person name="Halter G.M."/>
            <person name="Han M.V."/>
            <person name="Heger A."/>
            <person name="Hillier L."/>
            <person name="Hinrichs A.S."/>
            <person name="Holmes I."/>
            <person name="Hoskins R.A."/>
            <person name="Hubisz M.J."/>
            <person name="Hultmark D."/>
            <person name="Huntley M.A."/>
            <person name="Jaffe D.B."/>
            <person name="Jagadeeshan S."/>
            <person name="Jeck W.R."/>
            <person name="Johnson J."/>
            <person name="Jones C.D."/>
            <person name="Jordan W.C."/>
            <person name="Karpen G.H."/>
            <person name="Kataoka E."/>
            <person name="Keightley P.D."/>
            <person name="Kheradpour P."/>
            <person name="Kirkness E.F."/>
            <person name="Koerich L.B."/>
            <person name="Kristiansen K."/>
            <person name="Kudrna D."/>
            <person name="Kulathinal R.J."/>
            <person name="Kumar S."/>
            <person name="Kwok R."/>
            <person name="Lander E."/>
            <person name="Langley C.H."/>
            <person name="Lapoint R."/>
            <person name="Lazzaro B.P."/>
            <person name="Lee S.J."/>
            <person name="Levesque L."/>
            <person name="Li R."/>
            <person name="Lin C.F."/>
            <person name="Lin M.F."/>
            <person name="Lindblad-Toh K."/>
            <person name="Llopart A."/>
            <person name="Long M."/>
            <person name="Low L."/>
            <person name="Lozovsky E."/>
            <person name="Lu J."/>
            <person name="Luo M."/>
            <person name="Machado C.A."/>
            <person name="Makalowski W."/>
            <person name="Marzo M."/>
            <person name="Matsuda M."/>
            <person name="Matzkin L."/>
            <person name="McAllister B."/>
            <person name="McBride C.S."/>
            <person name="McKernan B."/>
            <person name="McKernan K."/>
            <person name="Mendez-Lago M."/>
            <person name="Minx P."/>
            <person name="Mollenhauer M.U."/>
            <person name="Montooth K."/>
            <person name="Mount S.M."/>
            <person name="Mu X."/>
            <person name="Myers E."/>
            <person name="Negre B."/>
            <person name="Newfeld S."/>
            <person name="Nielsen R."/>
            <person name="Noor M.A."/>
            <person name="O'Grady P."/>
            <person name="Pachter L."/>
            <person name="Papaceit M."/>
            <person name="Parisi M.J."/>
            <person name="Parisi M."/>
            <person name="Parts L."/>
            <person name="Pedersen J.S."/>
            <person name="Pesole G."/>
            <person name="Phillippy A.M."/>
            <person name="Ponting C.P."/>
            <person name="Pop M."/>
            <person name="Porcelli D."/>
            <person name="Powell J.R."/>
            <person name="Prohaska S."/>
            <person name="Pruitt K."/>
            <person name="Puig M."/>
            <person name="Quesneville H."/>
            <person name="Ram K.R."/>
            <person name="Rand D."/>
            <person name="Rasmussen M.D."/>
            <person name="Reed L.K."/>
            <person name="Reenan R."/>
            <person name="Reily A."/>
            <person name="Remington K.A."/>
            <person name="Rieger T.T."/>
            <person name="Ritchie M.G."/>
            <person name="Robin C."/>
            <person name="Rogers Y.H."/>
            <person name="Rohde C."/>
            <person name="Rozas J."/>
            <person name="Rubenfield M.J."/>
            <person name="Ruiz A."/>
            <person name="Russo S."/>
            <person name="Salzberg S.L."/>
            <person name="Sanchez-Gracia A."/>
            <person name="Saranga D.J."/>
            <person name="Sato H."/>
            <person name="Schaeffer S.W."/>
            <person name="Schatz M.C."/>
            <person name="Schlenke T."/>
            <person name="Schwartz R."/>
            <person name="Segarra C."/>
            <person name="Singh R.S."/>
            <person name="Sirot L."/>
            <person name="Sirota M."/>
            <person name="Sisneros N.B."/>
            <person name="Smith C.D."/>
            <person name="Smith T.F."/>
            <person name="Spieth J."/>
            <person name="Stage D.E."/>
            <person name="Stark A."/>
            <person name="Stephan W."/>
            <person name="Strausberg R.L."/>
            <person name="Strempel S."/>
            <person name="Sturgill D."/>
            <person name="Sutton G."/>
            <person name="Sutton G.G."/>
            <person name="Tao W."/>
            <person name="Teichmann S."/>
            <person name="Tobari Y.N."/>
            <person name="Tomimura Y."/>
            <person name="Tsolas J.M."/>
            <person name="Valente V.L."/>
            <person name="Venter E."/>
            <person name="Venter J.C."/>
            <person name="Vicario S."/>
            <person name="Vieira F.G."/>
            <person name="Vilella A.J."/>
            <person name="Villasante A."/>
            <person name="Walenz B."/>
            <person name="Wang J."/>
            <person name="Wasserman M."/>
            <person name="Watts T."/>
            <person name="Wilson D."/>
            <person name="Wilson R.K."/>
            <person name="Wing R.A."/>
            <person name="Wolfner M.F."/>
            <person name="Wong A."/>
            <person name="Wong G.K."/>
            <person name="Wu C.I."/>
            <person name="Wu G."/>
            <person name="Yamamoto D."/>
            <person name="Yang H.P."/>
            <person name="Yang S.P."/>
            <person name="Yorke J.A."/>
            <person name="Yoshida K."/>
            <person name="Zdobnov E."/>
            <person name="Zhang P."/>
            <person name="Zhang Y."/>
            <person name="Zimin A.V."/>
            <person name="Baldwin J."/>
            <person name="Abdouelleil A."/>
            <person name="Abdulkadir J."/>
            <person name="Abebe A."/>
            <person name="Abera B."/>
            <person name="Abreu J."/>
            <person name="Acer S.C."/>
            <person name="Aftuck L."/>
            <person name="Alexander A."/>
            <person name="An P."/>
            <person name="Anderson E."/>
            <person name="Anderson S."/>
            <person name="Arachi H."/>
            <person name="Azer M."/>
            <person name="Bachantsang P."/>
            <person name="Barry A."/>
            <person name="Bayul T."/>
            <person name="Berlin A."/>
            <person name="Bessette D."/>
            <person name="Bloom T."/>
            <person name="Blye J."/>
            <person name="Boguslavskiy L."/>
            <person name="Bonnet C."/>
            <person name="Boukhgalter B."/>
            <person name="Bourzgui I."/>
            <person name="Brown A."/>
            <person name="Cahill P."/>
            <person name="Channer S."/>
            <person name="Cheshatsang Y."/>
            <person name="Chuda L."/>
            <person name="Citroen M."/>
            <person name="Collymore A."/>
            <person name="Cooke P."/>
            <person name="Costello M."/>
            <person name="D'Aco K."/>
            <person name="Daza R."/>
            <person name="De Haan G."/>
            <person name="DeGray S."/>
            <person name="DeMaso C."/>
            <person name="Dhargay N."/>
            <person name="Dooley K."/>
            <person name="Dooley E."/>
            <person name="Doricent M."/>
            <person name="Dorje P."/>
            <person name="Dorjee K."/>
            <person name="Dupes A."/>
            <person name="Elong R."/>
            <person name="Falk J."/>
            <person name="Farina A."/>
            <person name="Faro S."/>
            <person name="Ferguson D."/>
            <person name="Fisher S."/>
            <person name="Foley C.D."/>
            <person name="Franke A."/>
            <person name="Friedrich D."/>
            <person name="Gadbois L."/>
            <person name="Gearin G."/>
            <person name="Gearin C.R."/>
            <person name="Giannoukos G."/>
            <person name="Goode T."/>
            <person name="Graham J."/>
            <person name="Grandbois E."/>
            <person name="Grewal S."/>
            <person name="Gyaltsen K."/>
            <person name="Hafez N."/>
            <person name="Hagos B."/>
            <person name="Hall J."/>
            <person name="Henson C."/>
            <person name="Hollinger A."/>
            <person name="Honan T."/>
            <person name="Huard M.D."/>
            <person name="Hughes L."/>
            <person name="Hurhula B."/>
            <person name="Husby M.E."/>
            <person name="Kamat A."/>
            <person name="Kanga B."/>
            <person name="Kashin S."/>
            <person name="Khazanovich D."/>
            <person name="Kisner P."/>
            <person name="Lance K."/>
            <person name="Lara M."/>
            <person name="Lee W."/>
            <person name="Lennon N."/>
            <person name="Letendre F."/>
            <person name="LeVine R."/>
            <person name="Lipovsky A."/>
            <person name="Liu X."/>
            <person name="Liu J."/>
            <person name="Liu S."/>
            <person name="Lokyitsang T."/>
            <person name="Lokyitsang Y."/>
            <person name="Lubonja R."/>
            <person name="Lui A."/>
            <person name="MacDonald P."/>
            <person name="Magnisalis V."/>
            <person name="Maru K."/>
            <person name="Matthews C."/>
            <person name="McCusker W."/>
            <person name="McDonough S."/>
            <person name="Mehta T."/>
            <person name="Meldrim J."/>
            <person name="Meneus L."/>
            <person name="Mihai O."/>
            <person name="Mihalev A."/>
            <person name="Mihova T."/>
            <person name="Mittelman R."/>
            <person name="Mlenga V."/>
            <person name="Montmayeur A."/>
            <person name="Mulrain L."/>
            <person name="Navidi A."/>
            <person name="Naylor J."/>
            <person name="Negash T."/>
            <person name="Nguyen T."/>
            <person name="Nguyen N."/>
            <person name="Nicol R."/>
            <person name="Norbu C."/>
            <person name="Norbu N."/>
            <person name="Novod N."/>
            <person name="O'Neill B."/>
            <person name="Osman S."/>
            <person name="Markiewicz E."/>
            <person name="Oyono O.L."/>
            <person name="Patti C."/>
            <person name="Phunkhang P."/>
            <person name="Pierre F."/>
            <person name="Priest M."/>
            <person name="Raghuraman S."/>
            <person name="Rege F."/>
            <person name="Reyes R."/>
            <person name="Rise C."/>
            <person name="Rogov P."/>
            <person name="Ross K."/>
            <person name="Ryan E."/>
            <person name="Settipalli S."/>
            <person name="Shea T."/>
            <person name="Sherpa N."/>
            <person name="Shi L."/>
            <person name="Shih D."/>
            <person name="Sparrow T."/>
            <person name="Spaulding J."/>
            <person name="Stalker J."/>
            <person name="Stange-Thomann N."/>
            <person name="Stavropoulos S."/>
            <person name="Stone C."/>
            <person name="Strader C."/>
            <person name="Tesfaye S."/>
            <person name="Thomson T."/>
            <person name="Thoulutsang Y."/>
            <person name="Thoulutsang D."/>
            <person name="Topham K."/>
            <person name="Topping I."/>
            <person name="Tsamla T."/>
            <person name="Vassiliev H."/>
            <person name="Vo A."/>
            <person name="Wangchuk T."/>
            <person name="Wangdi T."/>
            <person name="Weiand M."/>
            <person name="Wilkinson J."/>
            <person name="Wilson A."/>
            <person name="Yadav S."/>
            <person name="Young G."/>
            <person name="Yu Q."/>
            <person name="Zembek L."/>
            <person name="Zhong D."/>
            <person name="Zimmer A."/>
            <person name="Zwirko Z."/>
            <person name="Jaffe D.B."/>
            <person name="Alvarez P."/>
            <person name="Brockman W."/>
            <person name="Butler J."/>
            <person name="Chin C."/>
            <person name="Gnerre S."/>
            <person name="Grabherr M."/>
            <person name="Kleber M."/>
            <person name="Mauceli E."/>
            <person name="MacCallum I."/>
        </authorList>
    </citation>
    <scope>NUCLEOTIDE SEQUENCE [LARGE SCALE GENOMIC DNA]</scope>
    <source>
        <strain evidence="2">Tucson 14030-0811.24</strain>
    </source>
</reference>
<accession>A0A0Q9WTL1</accession>
<protein>
    <submittedName>
        <fullName evidence="1">Uncharacterized protein</fullName>
    </submittedName>
</protein>
<dbReference type="OrthoDB" id="18440at2759"/>
<sequence length="52" mass="6297">MFEIFFTSKHEQHELYFGASGDRGYRLKFTTVKEQKDHCITEHKLPANYRFN</sequence>
<proteinExistence type="predicted"/>
<dbReference type="EMBL" id="CH964239">
    <property type="protein sequence ID" value="KRF99546.1"/>
    <property type="molecule type" value="Genomic_DNA"/>
</dbReference>
<keyword evidence="2" id="KW-1185">Reference proteome</keyword>
<gene>
    <name evidence="1" type="primary">Dwil\GK26945</name>
    <name evidence="1" type="ORF">Dwil_GK26945</name>
</gene>
<organism evidence="1 2">
    <name type="scientific">Drosophila willistoni</name>
    <name type="common">Fruit fly</name>
    <dbReference type="NCBI Taxonomy" id="7260"/>
    <lineage>
        <taxon>Eukaryota</taxon>
        <taxon>Metazoa</taxon>
        <taxon>Ecdysozoa</taxon>
        <taxon>Arthropoda</taxon>
        <taxon>Hexapoda</taxon>
        <taxon>Insecta</taxon>
        <taxon>Pterygota</taxon>
        <taxon>Neoptera</taxon>
        <taxon>Endopterygota</taxon>
        <taxon>Diptera</taxon>
        <taxon>Brachycera</taxon>
        <taxon>Muscomorpha</taxon>
        <taxon>Ephydroidea</taxon>
        <taxon>Drosophilidae</taxon>
        <taxon>Drosophila</taxon>
        <taxon>Sophophora</taxon>
    </lineage>
</organism>
<name>A0A0Q9WTL1_DROWI</name>